<evidence type="ECO:0000313" key="3">
    <source>
        <dbReference type="EMBL" id="JAC60255.1"/>
    </source>
</evidence>
<keyword evidence="2" id="KW-0732">Signal</keyword>
<feature type="chain" id="PRO_5001605191" description="TIL domain-containing protein" evidence="2">
    <location>
        <begin position="23"/>
        <end position="326"/>
    </location>
</feature>
<proteinExistence type="predicted"/>
<name>A0A061QP77_9CHLO</name>
<feature type="signal peptide" evidence="2">
    <location>
        <begin position="1"/>
        <end position="22"/>
    </location>
</feature>
<accession>A0A061QP77</accession>
<reference evidence="3" key="1">
    <citation type="submission" date="2014-05" db="EMBL/GenBank/DDBJ databases">
        <title>The transcriptome of the halophilic microalga Tetraselmis sp. GSL018 isolated from the Great Salt Lake, Utah.</title>
        <authorList>
            <person name="Jinkerson R.E."/>
            <person name="D'Adamo S."/>
            <person name="Posewitz M.C."/>
        </authorList>
    </citation>
    <scope>NUCLEOTIDE SEQUENCE</scope>
    <source>
        <strain evidence="3">GSL018</strain>
    </source>
</reference>
<dbReference type="AlphaFoldDB" id="A0A061QP77"/>
<dbReference type="EMBL" id="GBEZ01027003">
    <property type="protein sequence ID" value="JAC60255.1"/>
    <property type="molecule type" value="Transcribed_RNA"/>
</dbReference>
<protein>
    <recommendedName>
        <fullName evidence="4">TIL domain-containing protein</fullName>
    </recommendedName>
</protein>
<sequence length="326" mass="35074">MKNRPSFVILTFLSLLVPSLESSQPERNRRVSETAQNKTKTTSAESQDSVCLRKQLSHKPGGRCSFVCPKHSCIKPGVKCVEKISDCQCKPGLILDTAASACVEDASTCYRWLPSSIPECSYRCPRHSCVKRWHTCIDSAEDCTCQHGLVMDLARAKCVKPEQLTARRKTSVGDSATGFGKLGAGEGSTMVGRPPSAVQPRGRSKLLMGEAQLESVPEEGAHAPDRQPPREVRFGAASAGMVETDLGGRRDAAVEIDATLQQVLQLGAQLTLLLAFARGLAHIYSSLAGTGRPHLELLGLAAQRAVQSVTSLSERSPRGKKGRPEA</sequence>
<evidence type="ECO:0000256" key="1">
    <source>
        <dbReference type="SAM" id="MobiDB-lite"/>
    </source>
</evidence>
<feature type="region of interest" description="Disordered" evidence="1">
    <location>
        <begin position="169"/>
        <end position="202"/>
    </location>
</feature>
<evidence type="ECO:0008006" key="4">
    <source>
        <dbReference type="Google" id="ProtNLM"/>
    </source>
</evidence>
<evidence type="ECO:0000256" key="2">
    <source>
        <dbReference type="SAM" id="SignalP"/>
    </source>
</evidence>
<organism evidence="3">
    <name type="scientific">Tetraselmis sp. GSL018</name>
    <dbReference type="NCBI Taxonomy" id="582737"/>
    <lineage>
        <taxon>Eukaryota</taxon>
        <taxon>Viridiplantae</taxon>
        <taxon>Chlorophyta</taxon>
        <taxon>core chlorophytes</taxon>
        <taxon>Chlorodendrophyceae</taxon>
        <taxon>Chlorodendrales</taxon>
        <taxon>Chlorodendraceae</taxon>
        <taxon>Tetraselmis</taxon>
    </lineage>
</organism>
<gene>
    <name evidence="3" type="ORF">TSPGSL018_29410</name>
</gene>